<proteinExistence type="predicted"/>
<evidence type="ECO:0000313" key="2">
    <source>
        <dbReference type="Proteomes" id="UP001233172"/>
    </source>
</evidence>
<protein>
    <submittedName>
        <fullName evidence="1">Fibroblast growth factor receptor-like 1 X4</fullName>
    </submittedName>
</protein>
<accession>A0AAD8BNT6</accession>
<name>A0AAD8BNT6_BIOPF</name>
<sequence>MSSSEIQPKKTAFELVASCKKQAIPGHVNISRLLPCYKVAAVVSCKNEHTLTVQRYKVAAVVPGRSNSVSALKKTTIKTACSCHPMIRASDNSLNKRFILGSFRIAM</sequence>
<keyword evidence="2" id="KW-1185">Reference proteome</keyword>
<organism evidence="1 2">
    <name type="scientific">Biomphalaria pfeifferi</name>
    <name type="common">Bloodfluke planorb</name>
    <name type="synonym">Freshwater snail</name>
    <dbReference type="NCBI Taxonomy" id="112525"/>
    <lineage>
        <taxon>Eukaryota</taxon>
        <taxon>Metazoa</taxon>
        <taxon>Spiralia</taxon>
        <taxon>Lophotrochozoa</taxon>
        <taxon>Mollusca</taxon>
        <taxon>Gastropoda</taxon>
        <taxon>Heterobranchia</taxon>
        <taxon>Euthyneura</taxon>
        <taxon>Panpulmonata</taxon>
        <taxon>Hygrophila</taxon>
        <taxon>Lymnaeoidea</taxon>
        <taxon>Planorbidae</taxon>
        <taxon>Biomphalaria</taxon>
    </lineage>
</organism>
<evidence type="ECO:0000313" key="1">
    <source>
        <dbReference type="EMBL" id="KAK0057442.1"/>
    </source>
</evidence>
<dbReference type="EMBL" id="JASAOG010000055">
    <property type="protein sequence ID" value="KAK0057442.1"/>
    <property type="molecule type" value="Genomic_DNA"/>
</dbReference>
<keyword evidence="1" id="KW-0675">Receptor</keyword>
<reference evidence="1" key="2">
    <citation type="submission" date="2023-04" db="EMBL/GenBank/DDBJ databases">
        <authorList>
            <person name="Bu L."/>
            <person name="Lu L."/>
            <person name="Laidemitt M.R."/>
            <person name="Zhang S.M."/>
            <person name="Mutuku M."/>
            <person name="Mkoji G."/>
            <person name="Steinauer M."/>
            <person name="Loker E.S."/>
        </authorList>
    </citation>
    <scope>NUCLEOTIDE SEQUENCE</scope>
    <source>
        <strain evidence="1">KasaAsao</strain>
        <tissue evidence="1">Whole Snail</tissue>
    </source>
</reference>
<gene>
    <name evidence="1" type="ORF">Bpfe_013249</name>
</gene>
<dbReference type="Proteomes" id="UP001233172">
    <property type="component" value="Unassembled WGS sequence"/>
</dbReference>
<reference evidence="1" key="1">
    <citation type="journal article" date="2023" name="PLoS Negl. Trop. Dis.">
        <title>A genome sequence for Biomphalaria pfeifferi, the major vector snail for the human-infecting parasite Schistosoma mansoni.</title>
        <authorList>
            <person name="Bu L."/>
            <person name="Lu L."/>
            <person name="Laidemitt M.R."/>
            <person name="Zhang S.M."/>
            <person name="Mutuku M."/>
            <person name="Mkoji G."/>
            <person name="Steinauer M."/>
            <person name="Loker E.S."/>
        </authorList>
    </citation>
    <scope>NUCLEOTIDE SEQUENCE</scope>
    <source>
        <strain evidence="1">KasaAsao</strain>
    </source>
</reference>
<comment type="caution">
    <text evidence="1">The sequence shown here is derived from an EMBL/GenBank/DDBJ whole genome shotgun (WGS) entry which is preliminary data.</text>
</comment>
<dbReference type="AlphaFoldDB" id="A0AAD8BNT6"/>